<dbReference type="PRINTS" id="PR01217">
    <property type="entry name" value="PRICHEXTENSN"/>
</dbReference>
<keyword evidence="4" id="KW-1185">Reference proteome</keyword>
<feature type="region of interest" description="Disordered" evidence="1">
    <location>
        <begin position="323"/>
        <end position="476"/>
    </location>
</feature>
<evidence type="ECO:0000256" key="2">
    <source>
        <dbReference type="SAM" id="Phobius"/>
    </source>
</evidence>
<comment type="caution">
    <text evidence="3">The sequence shown here is derived from an EMBL/GenBank/DDBJ whole genome shotgun (WGS) entry which is preliminary data.</text>
</comment>
<proteinExistence type="predicted"/>
<keyword evidence="2" id="KW-1133">Transmembrane helix</keyword>
<gene>
    <name evidence="3" type="ORF">OHC33_006505</name>
</gene>
<dbReference type="Proteomes" id="UP001316803">
    <property type="component" value="Unassembled WGS sequence"/>
</dbReference>
<feature type="compositionally biased region" description="Pro residues" evidence="1">
    <location>
        <begin position="342"/>
        <end position="368"/>
    </location>
</feature>
<feature type="transmembrane region" description="Helical" evidence="2">
    <location>
        <begin position="258"/>
        <end position="277"/>
    </location>
</feature>
<feature type="compositionally biased region" description="Polar residues" evidence="1">
    <location>
        <begin position="451"/>
        <end position="476"/>
    </location>
</feature>
<evidence type="ECO:0000313" key="3">
    <source>
        <dbReference type="EMBL" id="KAK5952462.1"/>
    </source>
</evidence>
<sequence length="476" mass="52145">MNAGFMDGPYWNDDQLQVDYYLGPMNRTNEFTDYTFRQYGEPFKWGVTAYSVNVYQSTPYPDIDSWEPLSDLKREDGTYLSVLFVASCRIKYTGPSDDYIFPATRLFKNGPYYYNFEPVSRPLACIDSSEVCSSDGNCSRIDQEHRSREREYEFVRAALRRSTTYQSIQSRLGNALNATEKIRDTVSYELDNNQWRIESEALFRTSLARIQHDALDIAVGFGQESPSYGNDSLDWIKSNTLCGLYKFNLPKGYTNVNVLGFFGLLALVAIVACLCVHTDVKFDENKDQWFQGHMMGFELVLWLVWSCLTLDFEPISQAWKDRKQTSVSPTSAPPHSGASLPGLPPPGSSPPNTMPPNIPPNPPPPPSDTSPNTAPPSIGTLASSPPSAPPSPTPPPSTLPPATQPASVLSSHASRPPAASLTIPTNTQPPPSSIPQPNAAPTQAPSTSPALNASSPITHTVTNTPGARQAPTPSSS</sequence>
<evidence type="ECO:0000313" key="4">
    <source>
        <dbReference type="Proteomes" id="UP001316803"/>
    </source>
</evidence>
<feature type="compositionally biased region" description="Pro residues" evidence="1">
    <location>
        <begin position="386"/>
        <end position="403"/>
    </location>
</feature>
<name>A0AAN8ILS7_9EURO</name>
<keyword evidence="2" id="KW-0812">Transmembrane</keyword>
<feature type="compositionally biased region" description="Low complexity" evidence="1">
    <location>
        <begin position="435"/>
        <end position="450"/>
    </location>
</feature>
<accession>A0AAN8ILS7</accession>
<feature type="compositionally biased region" description="Low complexity" evidence="1">
    <location>
        <begin position="369"/>
        <end position="385"/>
    </location>
</feature>
<organism evidence="3 4">
    <name type="scientific">Knufia fluminis</name>
    <dbReference type="NCBI Taxonomy" id="191047"/>
    <lineage>
        <taxon>Eukaryota</taxon>
        <taxon>Fungi</taxon>
        <taxon>Dikarya</taxon>
        <taxon>Ascomycota</taxon>
        <taxon>Pezizomycotina</taxon>
        <taxon>Eurotiomycetes</taxon>
        <taxon>Chaetothyriomycetidae</taxon>
        <taxon>Chaetothyriales</taxon>
        <taxon>Trichomeriaceae</taxon>
        <taxon>Knufia</taxon>
    </lineage>
</organism>
<dbReference type="AlphaFoldDB" id="A0AAN8ILS7"/>
<evidence type="ECO:0000256" key="1">
    <source>
        <dbReference type="SAM" id="MobiDB-lite"/>
    </source>
</evidence>
<protein>
    <submittedName>
        <fullName evidence="3">Uncharacterized protein</fullName>
    </submittedName>
</protein>
<reference evidence="3 4" key="1">
    <citation type="submission" date="2022-12" db="EMBL/GenBank/DDBJ databases">
        <title>Genomic features and morphological characterization of a novel Knufia sp. strain isolated from spacecraft assembly facility.</title>
        <authorList>
            <person name="Teixeira M."/>
            <person name="Chander A.M."/>
            <person name="Stajich J.E."/>
            <person name="Venkateswaran K."/>
        </authorList>
    </citation>
    <scope>NUCLEOTIDE SEQUENCE [LARGE SCALE GENOMIC DNA]</scope>
    <source>
        <strain evidence="3 4">FJI-L2-BK-P2</strain>
    </source>
</reference>
<dbReference type="EMBL" id="JAKLMC020000015">
    <property type="protein sequence ID" value="KAK5952462.1"/>
    <property type="molecule type" value="Genomic_DNA"/>
</dbReference>
<keyword evidence="2" id="KW-0472">Membrane</keyword>